<name>X1B2N8_9ZZZZ</name>
<sequence>ADATTVQLASHSTYGDVPYSSMLWIERIDDADISPMHYNETELFSGYGFIIFKDAFNIGGNATSP</sequence>
<evidence type="ECO:0000313" key="1">
    <source>
        <dbReference type="EMBL" id="GAG66271.1"/>
    </source>
</evidence>
<protein>
    <submittedName>
        <fullName evidence="1">Uncharacterized protein</fullName>
    </submittedName>
</protein>
<comment type="caution">
    <text evidence="1">The sequence shown here is derived from an EMBL/GenBank/DDBJ whole genome shotgun (WGS) entry which is preliminary data.</text>
</comment>
<gene>
    <name evidence="1" type="ORF">S01H4_17983</name>
</gene>
<reference evidence="1" key="1">
    <citation type="journal article" date="2014" name="Front. Microbiol.">
        <title>High frequency of phylogenetically diverse reductive dehalogenase-homologous genes in deep subseafloor sedimentary metagenomes.</title>
        <authorList>
            <person name="Kawai M."/>
            <person name="Futagami T."/>
            <person name="Toyoda A."/>
            <person name="Takaki Y."/>
            <person name="Nishi S."/>
            <person name="Hori S."/>
            <person name="Arai W."/>
            <person name="Tsubouchi T."/>
            <person name="Morono Y."/>
            <person name="Uchiyama I."/>
            <person name="Ito T."/>
            <person name="Fujiyama A."/>
            <person name="Inagaki F."/>
            <person name="Takami H."/>
        </authorList>
    </citation>
    <scope>NUCLEOTIDE SEQUENCE</scope>
    <source>
        <strain evidence="1">Expedition CK06-06</strain>
    </source>
</reference>
<organism evidence="1">
    <name type="scientific">marine sediment metagenome</name>
    <dbReference type="NCBI Taxonomy" id="412755"/>
    <lineage>
        <taxon>unclassified sequences</taxon>
        <taxon>metagenomes</taxon>
        <taxon>ecological metagenomes</taxon>
    </lineage>
</organism>
<dbReference type="AlphaFoldDB" id="X1B2N8"/>
<accession>X1B2N8</accession>
<proteinExistence type="predicted"/>
<feature type="non-terminal residue" evidence="1">
    <location>
        <position position="1"/>
    </location>
</feature>
<dbReference type="EMBL" id="BART01007950">
    <property type="protein sequence ID" value="GAG66271.1"/>
    <property type="molecule type" value="Genomic_DNA"/>
</dbReference>